<dbReference type="PRINTS" id="PR00037">
    <property type="entry name" value="HTHLACR"/>
</dbReference>
<feature type="domain" description="HTH deoR-type" evidence="7">
    <location>
        <begin position="8"/>
        <end position="63"/>
    </location>
</feature>
<dbReference type="PROSITE" id="PS51000">
    <property type="entry name" value="HTH_DEOR_2"/>
    <property type="match status" value="1"/>
</dbReference>
<dbReference type="Proteomes" id="UP000582231">
    <property type="component" value="Unassembled WGS sequence"/>
</dbReference>
<evidence type="ECO:0000256" key="6">
    <source>
        <dbReference type="ARBA" id="ARBA00024937"/>
    </source>
</evidence>
<dbReference type="InterPro" id="IPR050313">
    <property type="entry name" value="Carb_Metab_HTH_regulators"/>
</dbReference>
<dbReference type="SUPFAM" id="SSF46785">
    <property type="entry name" value="Winged helix' DNA-binding domain"/>
    <property type="match status" value="1"/>
</dbReference>
<organism evidence="8 9">
    <name type="scientific">Nocardioides kongjuensis</name>
    <dbReference type="NCBI Taxonomy" id="349522"/>
    <lineage>
        <taxon>Bacteria</taxon>
        <taxon>Bacillati</taxon>
        <taxon>Actinomycetota</taxon>
        <taxon>Actinomycetes</taxon>
        <taxon>Propionibacteriales</taxon>
        <taxon>Nocardioidaceae</taxon>
        <taxon>Nocardioides</taxon>
    </lineage>
</organism>
<dbReference type="Gene3D" id="3.40.50.1360">
    <property type="match status" value="1"/>
</dbReference>
<proteinExistence type="predicted"/>
<dbReference type="PANTHER" id="PTHR30363">
    <property type="entry name" value="HTH-TYPE TRANSCRIPTIONAL REGULATOR SRLR-RELATED"/>
    <property type="match status" value="1"/>
</dbReference>
<comment type="function">
    <text evidence="6">Repressor of the lactose catabolism operon. Galactose-6-phosphate is the inducer.</text>
</comment>
<dbReference type="SUPFAM" id="SSF100950">
    <property type="entry name" value="NagB/RpiA/CoA transferase-like"/>
    <property type="match status" value="1"/>
</dbReference>
<evidence type="ECO:0000259" key="7">
    <source>
        <dbReference type="PROSITE" id="PS51000"/>
    </source>
</evidence>
<dbReference type="Pfam" id="PF00455">
    <property type="entry name" value="DeoRC"/>
    <property type="match status" value="1"/>
</dbReference>
<dbReference type="Pfam" id="PF08220">
    <property type="entry name" value="HTH_DeoR"/>
    <property type="match status" value="1"/>
</dbReference>
<evidence type="ECO:0000313" key="8">
    <source>
        <dbReference type="EMBL" id="NYD32085.1"/>
    </source>
</evidence>
<dbReference type="PANTHER" id="PTHR30363:SF4">
    <property type="entry name" value="GLYCEROL-3-PHOSPHATE REGULON REPRESSOR"/>
    <property type="match status" value="1"/>
</dbReference>
<dbReference type="InterPro" id="IPR036388">
    <property type="entry name" value="WH-like_DNA-bd_sf"/>
</dbReference>
<protein>
    <recommendedName>
        <fullName evidence="1">Lactose phosphotransferase system repressor</fullName>
    </recommendedName>
</protein>
<evidence type="ECO:0000256" key="2">
    <source>
        <dbReference type="ARBA" id="ARBA00022491"/>
    </source>
</evidence>
<keyword evidence="4" id="KW-0238">DNA-binding</keyword>
<dbReference type="InterPro" id="IPR036390">
    <property type="entry name" value="WH_DNA-bd_sf"/>
</dbReference>
<keyword evidence="3" id="KW-0805">Transcription regulation</keyword>
<keyword evidence="2" id="KW-0678">Repressor</keyword>
<dbReference type="EMBL" id="JACCBF010000001">
    <property type="protein sequence ID" value="NYD32085.1"/>
    <property type="molecule type" value="Genomic_DNA"/>
</dbReference>
<evidence type="ECO:0000256" key="3">
    <source>
        <dbReference type="ARBA" id="ARBA00023015"/>
    </source>
</evidence>
<evidence type="ECO:0000256" key="5">
    <source>
        <dbReference type="ARBA" id="ARBA00023163"/>
    </source>
</evidence>
<evidence type="ECO:0000256" key="1">
    <source>
        <dbReference type="ARBA" id="ARBA00021390"/>
    </source>
</evidence>
<dbReference type="InterPro" id="IPR037171">
    <property type="entry name" value="NagB/RpiA_transferase-like"/>
</dbReference>
<keyword evidence="5" id="KW-0804">Transcription</keyword>
<comment type="caution">
    <text evidence="8">The sequence shown here is derived from an EMBL/GenBank/DDBJ whole genome shotgun (WGS) entry which is preliminary data.</text>
</comment>
<gene>
    <name evidence="8" type="ORF">BJ958_003631</name>
</gene>
<dbReference type="InterPro" id="IPR018356">
    <property type="entry name" value="Tscrpt_reg_HTH_DeoR_CS"/>
</dbReference>
<dbReference type="InterPro" id="IPR001034">
    <property type="entry name" value="DeoR_HTH"/>
</dbReference>
<evidence type="ECO:0000256" key="4">
    <source>
        <dbReference type="ARBA" id="ARBA00023125"/>
    </source>
</evidence>
<dbReference type="GO" id="GO:0003700">
    <property type="term" value="F:DNA-binding transcription factor activity"/>
    <property type="evidence" value="ECO:0007669"/>
    <property type="project" value="InterPro"/>
</dbReference>
<sequence>MKEVRMYAEERQQAMTRLLQDRGRASVADLAGEFAVTTETVRRDLSLLERAGLVRRVHGGAVPADSLAVMEAALAERDTARVDEKETIARAALDLLPPAGGTILLDAGTTTARLAGLLPRDRQLVVVTHAIPVAARLAGLPHVELHLLPGRVRPTTHAAVGAGTVGALGAFRADVAFLGTNAVAVEHGCSTPDPDEAAVKRAMVDAGRRVVVLADSSKLDHEATVRFAALDEVDVLVTDAGADAEQRSRFAAAGPEVVVA</sequence>
<name>A0A852RM35_9ACTN</name>
<dbReference type="RefSeq" id="WP_343052727.1">
    <property type="nucleotide sequence ID" value="NZ_BAABEF010000001.1"/>
</dbReference>
<keyword evidence="9" id="KW-1185">Reference proteome</keyword>
<dbReference type="SMART" id="SM01134">
    <property type="entry name" value="DeoRC"/>
    <property type="match status" value="1"/>
</dbReference>
<dbReference type="Gene3D" id="1.10.10.10">
    <property type="entry name" value="Winged helix-like DNA-binding domain superfamily/Winged helix DNA-binding domain"/>
    <property type="match status" value="1"/>
</dbReference>
<dbReference type="SMART" id="SM00420">
    <property type="entry name" value="HTH_DEOR"/>
    <property type="match status" value="1"/>
</dbReference>
<dbReference type="PROSITE" id="PS00894">
    <property type="entry name" value="HTH_DEOR_1"/>
    <property type="match status" value="1"/>
</dbReference>
<dbReference type="InterPro" id="IPR014036">
    <property type="entry name" value="DeoR-like_C"/>
</dbReference>
<accession>A0A852RM35</accession>
<dbReference type="AlphaFoldDB" id="A0A852RM35"/>
<evidence type="ECO:0000313" key="9">
    <source>
        <dbReference type="Proteomes" id="UP000582231"/>
    </source>
</evidence>
<dbReference type="GO" id="GO:0003677">
    <property type="term" value="F:DNA binding"/>
    <property type="evidence" value="ECO:0007669"/>
    <property type="project" value="UniProtKB-KW"/>
</dbReference>
<reference evidence="8 9" key="1">
    <citation type="submission" date="2020-07" db="EMBL/GenBank/DDBJ databases">
        <title>Sequencing the genomes of 1000 actinobacteria strains.</title>
        <authorList>
            <person name="Klenk H.-P."/>
        </authorList>
    </citation>
    <scope>NUCLEOTIDE SEQUENCE [LARGE SCALE GENOMIC DNA]</scope>
    <source>
        <strain evidence="8 9">DSM 19082</strain>
    </source>
</reference>